<accession>A0A167MA46</accession>
<name>A0A167MA46_9HYPO</name>
<evidence type="ECO:0000256" key="1">
    <source>
        <dbReference type="SAM" id="MobiDB-lite"/>
    </source>
</evidence>
<feature type="compositionally biased region" description="Polar residues" evidence="1">
    <location>
        <begin position="40"/>
        <end position="53"/>
    </location>
</feature>
<gene>
    <name evidence="2" type="ORF">SPI_09058</name>
</gene>
<feature type="region of interest" description="Disordered" evidence="1">
    <location>
        <begin position="29"/>
        <end position="60"/>
    </location>
</feature>
<reference evidence="2 3" key="1">
    <citation type="journal article" date="2016" name="Genome Biol. Evol.">
        <title>Divergent and convergent evolution of fungal pathogenicity.</title>
        <authorList>
            <person name="Shang Y."/>
            <person name="Xiao G."/>
            <person name="Zheng P."/>
            <person name="Cen K."/>
            <person name="Zhan S."/>
            <person name="Wang C."/>
        </authorList>
    </citation>
    <scope>NUCLEOTIDE SEQUENCE [LARGE SCALE GENOMIC DNA]</scope>
    <source>
        <strain evidence="2 3">RCEF 264</strain>
    </source>
</reference>
<comment type="caution">
    <text evidence="2">The sequence shown here is derived from an EMBL/GenBank/DDBJ whole genome shotgun (WGS) entry which is preliminary data.</text>
</comment>
<dbReference type="STRING" id="1081102.A0A167MA46"/>
<sequence length="498" mass="54287">MSCRAAAAAEAAAKSAVPCWSRTAAPRWYRPPGQAANRPPGSSNAGPPTTRTISFGHRRPTRLPLHIGRGVLYPRFATSSSRSTKRRSPTVSRSDQTAAEGRRGSVMSDRTFLEEDLTHMRGTLEAGIDMLGSVFSADECLGILAAVQRCQQNPRSYTEDELERNHGLTLYEIHTVGVLLQCGARAVPDSNQRCRLLGRALLYMAATTSTNQDHRTGTRGYLPSTLTLVFQHSVQPPGGPIGRRPQSANDPYPIVERQFLAYLDRNKTPLSLSSESSATSPSLVTVDDLVLQADAFTLAGMLAETGGNPDRALRWYRAAREVGNNLPLPDDSVADDRYRRSPRWTWERRCLESVGRLLVASGRTEANTPDGEEALDAVQTAALALDSEEATMLLATAFAKKGMISDENAVQLLRQASSKAFPGAATAMAAHEDRKAAMAAAGTPRTRHGDVARNELTEKEHKMLADEWRSVEASITAAEGDVLETRKTLQTIAERRRR</sequence>
<evidence type="ECO:0000313" key="2">
    <source>
        <dbReference type="EMBL" id="OAA54124.1"/>
    </source>
</evidence>
<feature type="region of interest" description="Disordered" evidence="1">
    <location>
        <begin position="76"/>
        <end position="108"/>
    </location>
</feature>
<dbReference type="AlphaFoldDB" id="A0A167MA46"/>
<proteinExistence type="predicted"/>
<keyword evidence="3" id="KW-1185">Reference proteome</keyword>
<dbReference type="EMBL" id="AZHD01000025">
    <property type="protein sequence ID" value="OAA54124.1"/>
    <property type="molecule type" value="Genomic_DNA"/>
</dbReference>
<evidence type="ECO:0000313" key="3">
    <source>
        <dbReference type="Proteomes" id="UP000076874"/>
    </source>
</evidence>
<dbReference type="OrthoDB" id="5379420at2759"/>
<organism evidence="2 3">
    <name type="scientific">Niveomyces insectorum RCEF 264</name>
    <dbReference type="NCBI Taxonomy" id="1081102"/>
    <lineage>
        <taxon>Eukaryota</taxon>
        <taxon>Fungi</taxon>
        <taxon>Dikarya</taxon>
        <taxon>Ascomycota</taxon>
        <taxon>Pezizomycotina</taxon>
        <taxon>Sordariomycetes</taxon>
        <taxon>Hypocreomycetidae</taxon>
        <taxon>Hypocreales</taxon>
        <taxon>Cordycipitaceae</taxon>
        <taxon>Niveomyces</taxon>
    </lineage>
</organism>
<dbReference type="Proteomes" id="UP000076874">
    <property type="component" value="Unassembled WGS sequence"/>
</dbReference>
<protein>
    <submittedName>
        <fullName evidence="2">Uncharacterized protein</fullName>
    </submittedName>
</protein>